<sequence>MARSLTLSSFEAEDHVLFAIVMDDGTQLASDLSSQVGSRLFSLSAIAKPLQGEGLTSSIEVLLEAAIAAQRAVLVNAASERNGVFFEQELEKLDHWGEDRRSSLKMNLKDLDTEIKELKKQARAAANLPEKLKLEKLRKKHESERDQAWRDYDQAAKEIELAKDRLI</sequence>
<protein>
    <submittedName>
        <fullName evidence="2">Uncharacterized protein</fullName>
    </submittedName>
</protein>
<gene>
    <name evidence="2" type="ORF">RJJ65_36795</name>
</gene>
<feature type="non-terminal residue" evidence="2">
    <location>
        <position position="167"/>
    </location>
</feature>
<reference evidence="2" key="1">
    <citation type="submission" date="2023-04" db="EMBL/GenBank/DDBJ databases">
        <title>Genomic characterization of faba bean (Vicia faba) microsymbionts in Mexican soils.</title>
        <authorList>
            <person name="Rivera Orduna F.N."/>
            <person name="Guevara-Luna J."/>
            <person name="Yan J."/>
            <person name="Arroyo-Herrera I."/>
            <person name="Li Y."/>
            <person name="Vasquez-Murrieta M.S."/>
            <person name="Wang E.T."/>
        </authorList>
    </citation>
    <scope>NUCLEOTIDE SEQUENCE</scope>
    <source>
        <strain evidence="2">CH26</strain>
    </source>
</reference>
<comment type="caution">
    <text evidence="2">The sequence shown here is derived from an EMBL/GenBank/DDBJ whole genome shotgun (WGS) entry which is preliminary data.</text>
</comment>
<dbReference type="Proteomes" id="UP001268610">
    <property type="component" value="Unassembled WGS sequence"/>
</dbReference>
<proteinExistence type="predicted"/>
<name>A0AAJ2LNV1_9HYPH</name>
<accession>A0AAJ2LNV1</accession>
<organism evidence="2 3">
    <name type="scientific">Rhizobium hidalgonense</name>
    <dbReference type="NCBI Taxonomy" id="1538159"/>
    <lineage>
        <taxon>Bacteria</taxon>
        <taxon>Pseudomonadati</taxon>
        <taxon>Pseudomonadota</taxon>
        <taxon>Alphaproteobacteria</taxon>
        <taxon>Hyphomicrobiales</taxon>
        <taxon>Rhizobiaceae</taxon>
        <taxon>Rhizobium/Agrobacterium group</taxon>
        <taxon>Rhizobium</taxon>
    </lineage>
</organism>
<evidence type="ECO:0000313" key="2">
    <source>
        <dbReference type="EMBL" id="MDR9778097.1"/>
    </source>
</evidence>
<dbReference type="EMBL" id="JAVLSF010000465">
    <property type="protein sequence ID" value="MDR9778097.1"/>
    <property type="molecule type" value="Genomic_DNA"/>
</dbReference>
<evidence type="ECO:0000313" key="3">
    <source>
        <dbReference type="Proteomes" id="UP001268610"/>
    </source>
</evidence>
<feature type="coiled-coil region" evidence="1">
    <location>
        <begin position="101"/>
        <end position="128"/>
    </location>
</feature>
<evidence type="ECO:0000256" key="1">
    <source>
        <dbReference type="SAM" id="Coils"/>
    </source>
</evidence>
<keyword evidence="1" id="KW-0175">Coiled coil</keyword>
<dbReference type="AlphaFoldDB" id="A0AAJ2LNV1"/>